<dbReference type="InterPro" id="IPR009091">
    <property type="entry name" value="RCC1/BLIP-II"/>
</dbReference>
<dbReference type="Proteomes" id="UP000198287">
    <property type="component" value="Unassembled WGS sequence"/>
</dbReference>
<dbReference type="InterPro" id="IPR000210">
    <property type="entry name" value="BTB/POZ_dom"/>
</dbReference>
<dbReference type="SMART" id="SM00225">
    <property type="entry name" value="BTB"/>
    <property type="match status" value="1"/>
</dbReference>
<reference evidence="2 3" key="1">
    <citation type="submission" date="2015-12" db="EMBL/GenBank/DDBJ databases">
        <title>The genome of Folsomia candida.</title>
        <authorList>
            <person name="Faddeeva A."/>
            <person name="Derks M.F."/>
            <person name="Anvar Y."/>
            <person name="Smit S."/>
            <person name="Van Straalen N."/>
            <person name="Roelofs D."/>
        </authorList>
    </citation>
    <scope>NUCLEOTIDE SEQUENCE [LARGE SCALE GENOMIC DNA]</scope>
    <source>
        <strain evidence="2 3">VU population</strain>
        <tissue evidence="2">Whole body</tissue>
    </source>
</reference>
<keyword evidence="3" id="KW-1185">Reference proteome</keyword>
<sequence length="450" mass="50544">MASPPGFISRDKLKIWEIFRDDVGPEGEEILKTAKLAHVVNNKHGLVVTMTDETYSFFRGEEGCKITKIPNLCGIKAKEFVVAFRGLAITEDGSLYSWTNGQFLIHHKDKGLDTLHLKPFDTAPHLLGGSLAGKKVQQVALAEERAMALTVDGDVHRWVRNGKTTSEPMVIPREHFDYQEVLSLACTNYIYAALTSNGELFHWELDKELPQKEVIDTAPLKKIIASWSIIFALTVEGTLYTGRFHDKISIEPKPMWVVVMEHVKFHDITTFGSDNVVVVDVTSLDDLFAQIGETTWRTIRAESDAEPGTVGGDIGSLWASKENVDITFSVEGKPISAHKLILTTRSDYFARMFSNEWKETAGSSRIEIKYTKYTVFEALLFYIYHNKVKFAGDEYEDIFGLMMLADAHCAVKIRQECEQILMENISAENAIFLVRNAASANALVFFSINS</sequence>
<dbReference type="EMBL" id="LNIX01000055">
    <property type="protein sequence ID" value="OXA37547.1"/>
    <property type="molecule type" value="Genomic_DNA"/>
</dbReference>
<dbReference type="SUPFAM" id="SSF54695">
    <property type="entry name" value="POZ domain"/>
    <property type="match status" value="1"/>
</dbReference>
<dbReference type="AlphaFoldDB" id="A0A226CYJ3"/>
<name>A0A226CYJ3_FOLCA</name>
<evidence type="ECO:0000313" key="3">
    <source>
        <dbReference type="Proteomes" id="UP000198287"/>
    </source>
</evidence>
<dbReference type="Gene3D" id="2.130.10.30">
    <property type="entry name" value="Regulator of chromosome condensation 1/beta-lactamase-inhibitor protein II"/>
    <property type="match status" value="1"/>
</dbReference>
<dbReference type="Gene3D" id="3.30.710.10">
    <property type="entry name" value="Potassium Channel Kv1.1, Chain A"/>
    <property type="match status" value="1"/>
</dbReference>
<protein>
    <submittedName>
        <fullName evidence="2">RCC1 and BTB domain-containing protein 1</fullName>
    </submittedName>
</protein>
<organism evidence="2 3">
    <name type="scientific">Folsomia candida</name>
    <name type="common">Springtail</name>
    <dbReference type="NCBI Taxonomy" id="158441"/>
    <lineage>
        <taxon>Eukaryota</taxon>
        <taxon>Metazoa</taxon>
        <taxon>Ecdysozoa</taxon>
        <taxon>Arthropoda</taxon>
        <taxon>Hexapoda</taxon>
        <taxon>Collembola</taxon>
        <taxon>Entomobryomorpha</taxon>
        <taxon>Isotomoidea</taxon>
        <taxon>Isotomidae</taxon>
        <taxon>Proisotominae</taxon>
        <taxon>Folsomia</taxon>
    </lineage>
</organism>
<dbReference type="SUPFAM" id="SSF50985">
    <property type="entry name" value="RCC1/BLIP-II"/>
    <property type="match status" value="1"/>
</dbReference>
<dbReference type="InterPro" id="IPR011333">
    <property type="entry name" value="SKP1/BTB/POZ_sf"/>
</dbReference>
<feature type="domain" description="BTB" evidence="1">
    <location>
        <begin position="324"/>
        <end position="392"/>
    </location>
</feature>
<evidence type="ECO:0000259" key="1">
    <source>
        <dbReference type="PROSITE" id="PS50097"/>
    </source>
</evidence>
<accession>A0A226CYJ3</accession>
<comment type="caution">
    <text evidence="2">The sequence shown here is derived from an EMBL/GenBank/DDBJ whole genome shotgun (WGS) entry which is preliminary data.</text>
</comment>
<dbReference type="PROSITE" id="PS50097">
    <property type="entry name" value="BTB"/>
    <property type="match status" value="1"/>
</dbReference>
<gene>
    <name evidence="2" type="ORF">Fcan01_27682</name>
</gene>
<evidence type="ECO:0000313" key="2">
    <source>
        <dbReference type="EMBL" id="OXA37547.1"/>
    </source>
</evidence>
<dbReference type="Pfam" id="PF00651">
    <property type="entry name" value="BTB"/>
    <property type="match status" value="1"/>
</dbReference>
<dbReference type="PANTHER" id="PTHR24413">
    <property type="entry name" value="SPECKLE-TYPE POZ PROTEIN"/>
    <property type="match status" value="1"/>
</dbReference>
<dbReference type="OrthoDB" id="10256179at2759"/>
<proteinExistence type="predicted"/>